<gene>
    <name evidence="2" type="ORF">PR003_g32569</name>
</gene>
<organism evidence="2 3">
    <name type="scientific">Phytophthora rubi</name>
    <dbReference type="NCBI Taxonomy" id="129364"/>
    <lineage>
        <taxon>Eukaryota</taxon>
        <taxon>Sar</taxon>
        <taxon>Stramenopiles</taxon>
        <taxon>Oomycota</taxon>
        <taxon>Peronosporomycetes</taxon>
        <taxon>Peronosporales</taxon>
        <taxon>Peronosporaceae</taxon>
        <taxon>Phytophthora</taxon>
    </lineage>
</organism>
<reference evidence="2 3" key="1">
    <citation type="submission" date="2018-08" db="EMBL/GenBank/DDBJ databases">
        <title>Genomic investigation of the strawberry pathogen Phytophthora fragariae indicates pathogenicity is determined by transcriptional variation in three key races.</title>
        <authorList>
            <person name="Adams T.M."/>
            <person name="Armitage A.D."/>
            <person name="Sobczyk M.K."/>
            <person name="Bates H.J."/>
            <person name="Dunwell J.M."/>
            <person name="Nellist C.F."/>
            <person name="Harrison R.J."/>
        </authorList>
    </citation>
    <scope>NUCLEOTIDE SEQUENCE [LARGE SCALE GENOMIC DNA]</scope>
    <source>
        <strain evidence="2 3">SCRP333</strain>
    </source>
</reference>
<dbReference type="Proteomes" id="UP000434957">
    <property type="component" value="Unassembled WGS sequence"/>
</dbReference>
<evidence type="ECO:0000256" key="1">
    <source>
        <dbReference type="SAM" id="MobiDB-lite"/>
    </source>
</evidence>
<sequence>ASVPAPGSSGCWGAVGVAAGARAGGAASARPAGSMPPALPGRGNTLLGSWGLLPAAAGPADSSSSLLASSSGSLGPWQTARARAVAAASAAPGATKSGSLPAALPGRPTSLGGSWGARRGGAAGEAAEEAERRAWGVGAASEAA</sequence>
<evidence type="ECO:0000313" key="3">
    <source>
        <dbReference type="Proteomes" id="UP000434957"/>
    </source>
</evidence>
<feature type="compositionally biased region" description="Low complexity" evidence="1">
    <location>
        <begin position="56"/>
        <end position="94"/>
    </location>
</feature>
<feature type="non-terminal residue" evidence="2">
    <location>
        <position position="1"/>
    </location>
</feature>
<keyword evidence="3" id="KW-1185">Reference proteome</keyword>
<name>A0A6A4B3X1_9STRA</name>
<evidence type="ECO:0000313" key="2">
    <source>
        <dbReference type="EMBL" id="KAE9265083.1"/>
    </source>
</evidence>
<dbReference type="EMBL" id="QXFT01008039">
    <property type="protein sequence ID" value="KAE9265083.1"/>
    <property type="molecule type" value="Genomic_DNA"/>
</dbReference>
<feature type="compositionally biased region" description="Low complexity" evidence="1">
    <location>
        <begin position="23"/>
        <end position="36"/>
    </location>
</feature>
<dbReference type="AlphaFoldDB" id="A0A6A4B3X1"/>
<accession>A0A6A4B3X1</accession>
<feature type="compositionally biased region" description="Low complexity" evidence="1">
    <location>
        <begin position="135"/>
        <end position="144"/>
    </location>
</feature>
<comment type="caution">
    <text evidence="2">The sequence shown here is derived from an EMBL/GenBank/DDBJ whole genome shotgun (WGS) entry which is preliminary data.</text>
</comment>
<protein>
    <submittedName>
        <fullName evidence="2">Uncharacterized protein</fullName>
    </submittedName>
</protein>
<proteinExistence type="predicted"/>
<feature type="region of interest" description="Disordered" evidence="1">
    <location>
        <begin position="23"/>
        <end position="44"/>
    </location>
</feature>
<feature type="region of interest" description="Disordered" evidence="1">
    <location>
        <begin position="56"/>
        <end position="144"/>
    </location>
</feature>
<feature type="compositionally biased region" description="Gly residues" evidence="1">
    <location>
        <begin position="113"/>
        <end position="123"/>
    </location>
</feature>